<name>A0A4Q4KLK8_9FLAO</name>
<comment type="caution">
    <text evidence="5">The sequence shown here is derived from an EMBL/GenBank/DDBJ whole genome shotgun (WGS) entry which is preliminary data.</text>
</comment>
<accession>A0A4Q4KLK8</accession>
<dbReference type="GO" id="GO:0017168">
    <property type="term" value="F:5-oxoprolinase (ATP-hydrolyzing) activity"/>
    <property type="evidence" value="ECO:0007669"/>
    <property type="project" value="UniProtKB-EC"/>
</dbReference>
<dbReference type="InterPro" id="IPR010016">
    <property type="entry name" value="PxpB"/>
</dbReference>
<reference evidence="5 6" key="1">
    <citation type="submission" date="2019-02" db="EMBL/GenBank/DDBJ databases">
        <title>Genome sequence of the sea-ice species Brumimicrobium glaciale.</title>
        <authorList>
            <person name="Bowman J.P."/>
        </authorList>
    </citation>
    <scope>NUCLEOTIDE SEQUENCE [LARGE SCALE GENOMIC DNA]</scope>
    <source>
        <strain evidence="5 6">IC156</strain>
    </source>
</reference>
<dbReference type="AlphaFoldDB" id="A0A4Q4KLK8"/>
<dbReference type="SMART" id="SM00796">
    <property type="entry name" value="AHS1"/>
    <property type="match status" value="1"/>
</dbReference>
<dbReference type="Proteomes" id="UP000293952">
    <property type="component" value="Unassembled WGS sequence"/>
</dbReference>
<dbReference type="PANTHER" id="PTHR34698:SF2">
    <property type="entry name" value="5-OXOPROLINASE SUBUNIT B"/>
    <property type="match status" value="1"/>
</dbReference>
<keyword evidence="6" id="KW-1185">Reference proteome</keyword>
<feature type="domain" description="Carboxyltransferase" evidence="4">
    <location>
        <begin position="5"/>
        <end position="207"/>
    </location>
</feature>
<evidence type="ECO:0000259" key="4">
    <source>
        <dbReference type="SMART" id="SM00796"/>
    </source>
</evidence>
<proteinExistence type="predicted"/>
<evidence type="ECO:0000313" key="5">
    <source>
        <dbReference type="EMBL" id="RYM33938.1"/>
    </source>
</evidence>
<evidence type="ECO:0000256" key="3">
    <source>
        <dbReference type="ARBA" id="ARBA00022840"/>
    </source>
</evidence>
<dbReference type="EMBL" id="SETE01000003">
    <property type="protein sequence ID" value="RYM33938.1"/>
    <property type="molecule type" value="Genomic_DNA"/>
</dbReference>
<keyword evidence="3" id="KW-0067">ATP-binding</keyword>
<dbReference type="RefSeq" id="WP_130093379.1">
    <property type="nucleotide sequence ID" value="NZ_SETE01000003.1"/>
</dbReference>
<gene>
    <name evidence="5" type="primary">pxpB</name>
    <name evidence="5" type="ORF">ERX46_08205</name>
</gene>
<dbReference type="GO" id="GO:0005524">
    <property type="term" value="F:ATP binding"/>
    <property type="evidence" value="ECO:0007669"/>
    <property type="project" value="UniProtKB-KW"/>
</dbReference>
<dbReference type="EC" id="3.5.2.9" evidence="5"/>
<keyword evidence="2 5" id="KW-0378">Hydrolase</keyword>
<dbReference type="SUPFAM" id="SSF50891">
    <property type="entry name" value="Cyclophilin-like"/>
    <property type="match status" value="1"/>
</dbReference>
<evidence type="ECO:0000256" key="2">
    <source>
        <dbReference type="ARBA" id="ARBA00022801"/>
    </source>
</evidence>
<sequence length="243" mass="27422">MKKKPTISQFGDHGILLRYPEKIDHKIHKALTQYTHFLSNSFSEIIDGFTIAYHESAFYLKPDVSVDIAIELFVRKFNEANLLEEFKESSTLYTVPVCYEAPFALDIDEIAQSKNISVSKIIKIHTKPIYPVYFIGFLPGFPYLGGMSKKISHPRKASPRVKVSSGSVGIAGTQTGIYSSESPGGWNIIGRSPLNFFNTEIENPSLFKAGDHIRFESIDYATYKNIEEEVKSGSYSIQKKTYK</sequence>
<dbReference type="Gene3D" id="2.40.100.10">
    <property type="entry name" value="Cyclophilin-like"/>
    <property type="match status" value="1"/>
</dbReference>
<dbReference type="PANTHER" id="PTHR34698">
    <property type="entry name" value="5-OXOPROLINASE SUBUNIT B"/>
    <property type="match status" value="1"/>
</dbReference>
<organism evidence="5 6">
    <name type="scientific">Brumimicrobium glaciale</name>
    <dbReference type="NCBI Taxonomy" id="200475"/>
    <lineage>
        <taxon>Bacteria</taxon>
        <taxon>Pseudomonadati</taxon>
        <taxon>Bacteroidota</taxon>
        <taxon>Flavobacteriia</taxon>
        <taxon>Flavobacteriales</taxon>
        <taxon>Crocinitomicaceae</taxon>
        <taxon>Brumimicrobium</taxon>
    </lineage>
</organism>
<dbReference type="NCBIfam" id="TIGR00370">
    <property type="entry name" value="5-oxoprolinase subunit PxpB"/>
    <property type="match status" value="1"/>
</dbReference>
<evidence type="ECO:0000256" key="1">
    <source>
        <dbReference type="ARBA" id="ARBA00022741"/>
    </source>
</evidence>
<protein>
    <submittedName>
        <fullName evidence="5">5-oxoprolinase subunit PxpB</fullName>
        <ecNumber evidence="5">3.5.2.9</ecNumber>
    </submittedName>
</protein>
<dbReference type="InterPro" id="IPR029000">
    <property type="entry name" value="Cyclophilin-like_dom_sf"/>
</dbReference>
<dbReference type="Pfam" id="PF02682">
    <property type="entry name" value="CT_C_D"/>
    <property type="match status" value="1"/>
</dbReference>
<dbReference type="OrthoDB" id="9778567at2"/>
<evidence type="ECO:0000313" key="6">
    <source>
        <dbReference type="Proteomes" id="UP000293952"/>
    </source>
</evidence>
<dbReference type="InterPro" id="IPR003833">
    <property type="entry name" value="CT_C_D"/>
</dbReference>
<keyword evidence="1" id="KW-0547">Nucleotide-binding</keyword>